<feature type="domain" description="Aminoglycoside phosphotransferase" evidence="1">
    <location>
        <begin position="82"/>
        <end position="279"/>
    </location>
</feature>
<dbReference type="CDD" id="cd05154">
    <property type="entry name" value="ACAD10_11_N-like"/>
    <property type="match status" value="1"/>
</dbReference>
<reference evidence="2 3" key="1">
    <citation type="submission" date="2023-10" db="EMBL/GenBank/DDBJ databases">
        <title>Development of a sustainable strategy for remediation of hydrocarbon-contaminated territories based on the waste exchange concept.</title>
        <authorList>
            <person name="Krivoruchko A."/>
        </authorList>
    </citation>
    <scope>NUCLEOTIDE SEQUENCE [LARGE SCALE GENOMIC DNA]</scope>
    <source>
        <strain evidence="2 3">IEGM 1203</strain>
    </source>
</reference>
<dbReference type="InterPro" id="IPR011009">
    <property type="entry name" value="Kinase-like_dom_sf"/>
</dbReference>
<organism evidence="2 3">
    <name type="scientific">Rhodococcus globerulus</name>
    <dbReference type="NCBI Taxonomy" id="33008"/>
    <lineage>
        <taxon>Bacteria</taxon>
        <taxon>Bacillati</taxon>
        <taxon>Actinomycetota</taxon>
        <taxon>Actinomycetes</taxon>
        <taxon>Mycobacteriales</taxon>
        <taxon>Nocardiaceae</taxon>
        <taxon>Rhodococcus</taxon>
    </lineage>
</organism>
<dbReference type="Gene3D" id="3.90.1200.10">
    <property type="match status" value="1"/>
</dbReference>
<dbReference type="InterPro" id="IPR002575">
    <property type="entry name" value="Aminoglycoside_PTrfase"/>
</dbReference>
<dbReference type="Pfam" id="PF01636">
    <property type="entry name" value="APH"/>
    <property type="match status" value="1"/>
</dbReference>
<proteinExistence type="predicted"/>
<protein>
    <submittedName>
        <fullName evidence="2">Phosphotransferase family protein</fullName>
    </submittedName>
</protein>
<dbReference type="RefSeq" id="WP_317545949.1">
    <property type="nucleotide sequence ID" value="NZ_JAWLKB010000049.1"/>
</dbReference>
<accession>A0ABU4C4Q7</accession>
<dbReference type="InterPro" id="IPR041726">
    <property type="entry name" value="ACAD10_11_N"/>
</dbReference>
<evidence type="ECO:0000313" key="3">
    <source>
        <dbReference type="Proteomes" id="UP001185927"/>
    </source>
</evidence>
<sequence length="375" mass="42347">MLFDNKIGISNSDAEENFREWLSRRLPAAEHLIVKKFERPQDNGFSNITILIDAAWQENDIDHFQSMVARVEPVGETLFKHYDVEFQFNVLKKLATSDIAVPTVLWYEKNPDVLGAPFFVMEHVNGEIPSDDPSFAAPGSWVMSLEPAQRALLVDNGLKSLAAIHTLDWKELELDFVARKGHGDTAAQRELAHYEDFYSWTVGDDSCEVIDKAISWAKANLPRDEEVVLSWGDSRIGNMIFDESFSVVSVIDWEGATLSSPEKDLGHWLHLSRAFTEEYGFDLPEGFPSREEVIKRYEELTGKITKNVHFYEVMSGIHGSIQANRALRLMMTAEVIPNDPNSLRNNPFTRALAKLIGHEIPESEGLNVITGSPNK</sequence>
<evidence type="ECO:0000313" key="2">
    <source>
        <dbReference type="EMBL" id="MDV6271476.1"/>
    </source>
</evidence>
<evidence type="ECO:0000259" key="1">
    <source>
        <dbReference type="Pfam" id="PF01636"/>
    </source>
</evidence>
<name>A0ABU4C4Q7_RHOGO</name>
<dbReference type="EMBL" id="JAWLKB010000049">
    <property type="protein sequence ID" value="MDV6271476.1"/>
    <property type="molecule type" value="Genomic_DNA"/>
</dbReference>
<dbReference type="PANTHER" id="PTHR21310">
    <property type="entry name" value="AMINOGLYCOSIDE PHOSPHOTRANSFERASE-RELATED-RELATED"/>
    <property type="match status" value="1"/>
</dbReference>
<dbReference type="Gene3D" id="3.30.200.20">
    <property type="entry name" value="Phosphorylase Kinase, domain 1"/>
    <property type="match status" value="1"/>
</dbReference>
<gene>
    <name evidence="2" type="ORF">R3Q16_33250</name>
</gene>
<dbReference type="InterPro" id="IPR051678">
    <property type="entry name" value="AGP_Transferase"/>
</dbReference>
<dbReference type="Proteomes" id="UP001185927">
    <property type="component" value="Unassembled WGS sequence"/>
</dbReference>
<dbReference type="SUPFAM" id="SSF56112">
    <property type="entry name" value="Protein kinase-like (PK-like)"/>
    <property type="match status" value="1"/>
</dbReference>
<dbReference type="PANTHER" id="PTHR21310:SF40">
    <property type="entry name" value="AMINOGLYCOSIDE PHOSPHOTRANSFERASE DOMAIN-CONTAINING PROTEIN-RELATED"/>
    <property type="match status" value="1"/>
</dbReference>
<keyword evidence="3" id="KW-1185">Reference proteome</keyword>
<comment type="caution">
    <text evidence="2">The sequence shown here is derived from an EMBL/GenBank/DDBJ whole genome shotgun (WGS) entry which is preliminary data.</text>
</comment>